<evidence type="ECO:0000256" key="1">
    <source>
        <dbReference type="SAM" id="Coils"/>
    </source>
</evidence>
<gene>
    <name evidence="2" type="ORF">MUO15_13420</name>
</gene>
<dbReference type="EMBL" id="CP095075">
    <property type="protein sequence ID" value="UOR10654.1"/>
    <property type="molecule type" value="Genomic_DNA"/>
</dbReference>
<name>A0ABY4H7S6_9BACI</name>
<proteinExistence type="predicted"/>
<sequence>MANELKFTTDELFDIIHKFFQDKKHLGEKMTFSSLARYADKELHIQGIKYYHFSRKKEISDKVREYNESLQEESIEYAADNSYFATLDVKEFIKSNGSNPDRLAFYLNNLQVMHKKLYDRTIDAEFKVKELEVKLADAIETKDKYKKKNKNLKLDANKMKEEIKAYKEALDIKEERQLIDALNSTELYVIENSEDELVNNSQESIKELDETNGKNIEKLLEQYDDIFD</sequence>
<organism evidence="2 3">
    <name type="scientific">Halobacillus amylolyticus</name>
    <dbReference type="NCBI Taxonomy" id="2932259"/>
    <lineage>
        <taxon>Bacteria</taxon>
        <taxon>Bacillati</taxon>
        <taxon>Bacillota</taxon>
        <taxon>Bacilli</taxon>
        <taxon>Bacillales</taxon>
        <taxon>Bacillaceae</taxon>
        <taxon>Halobacillus</taxon>
    </lineage>
</organism>
<dbReference type="RefSeq" id="WP_245029868.1">
    <property type="nucleotide sequence ID" value="NZ_CP095075.1"/>
</dbReference>
<dbReference type="Proteomes" id="UP000830326">
    <property type="component" value="Chromosome"/>
</dbReference>
<keyword evidence="3" id="KW-1185">Reference proteome</keyword>
<evidence type="ECO:0008006" key="4">
    <source>
        <dbReference type="Google" id="ProtNLM"/>
    </source>
</evidence>
<evidence type="ECO:0000313" key="3">
    <source>
        <dbReference type="Proteomes" id="UP000830326"/>
    </source>
</evidence>
<feature type="coiled-coil region" evidence="1">
    <location>
        <begin position="128"/>
        <end position="176"/>
    </location>
</feature>
<keyword evidence="1" id="KW-0175">Coiled coil</keyword>
<accession>A0ABY4H7S6</accession>
<reference evidence="2" key="1">
    <citation type="submission" date="2022-04" db="EMBL/GenBank/DDBJ databases">
        <title>Halobacillus sp. isolated from saltern.</title>
        <authorList>
            <person name="Won M."/>
            <person name="Lee C.-M."/>
            <person name="Woen H.-Y."/>
            <person name="Kwon S.-W."/>
        </authorList>
    </citation>
    <scope>NUCLEOTIDE SEQUENCE</scope>
    <source>
        <strain evidence="2">SSHM10-5</strain>
    </source>
</reference>
<evidence type="ECO:0000313" key="2">
    <source>
        <dbReference type="EMBL" id="UOR10654.1"/>
    </source>
</evidence>
<protein>
    <recommendedName>
        <fullName evidence="4">Phage protein</fullName>
    </recommendedName>
</protein>